<gene>
    <name evidence="3" type="ORF">PVAP13_1KG554566</name>
</gene>
<accession>A0A8T0XSC3</accession>
<feature type="compositionally biased region" description="Basic and acidic residues" evidence="1">
    <location>
        <begin position="1107"/>
        <end position="1116"/>
    </location>
</feature>
<feature type="transmembrane region" description="Helical" evidence="2">
    <location>
        <begin position="101"/>
        <end position="121"/>
    </location>
</feature>
<dbReference type="EMBL" id="CM029037">
    <property type="protein sequence ID" value="KAG2662770.1"/>
    <property type="molecule type" value="Genomic_DNA"/>
</dbReference>
<keyword evidence="4" id="KW-1185">Reference proteome</keyword>
<proteinExistence type="predicted"/>
<dbReference type="Proteomes" id="UP000823388">
    <property type="component" value="Chromosome 1K"/>
</dbReference>
<dbReference type="GO" id="GO:0071786">
    <property type="term" value="P:endoplasmic reticulum tubular network organization"/>
    <property type="evidence" value="ECO:0007669"/>
    <property type="project" value="InterPro"/>
</dbReference>
<evidence type="ECO:0000313" key="3">
    <source>
        <dbReference type="EMBL" id="KAG2662770.1"/>
    </source>
</evidence>
<feature type="compositionally biased region" description="Polar residues" evidence="1">
    <location>
        <begin position="915"/>
        <end position="925"/>
    </location>
</feature>
<keyword evidence="2" id="KW-1133">Transmembrane helix</keyword>
<organism evidence="3 4">
    <name type="scientific">Panicum virgatum</name>
    <name type="common">Blackwell switchgrass</name>
    <dbReference type="NCBI Taxonomy" id="38727"/>
    <lineage>
        <taxon>Eukaryota</taxon>
        <taxon>Viridiplantae</taxon>
        <taxon>Streptophyta</taxon>
        <taxon>Embryophyta</taxon>
        <taxon>Tracheophyta</taxon>
        <taxon>Spermatophyta</taxon>
        <taxon>Magnoliopsida</taxon>
        <taxon>Liliopsida</taxon>
        <taxon>Poales</taxon>
        <taxon>Poaceae</taxon>
        <taxon>PACMAD clade</taxon>
        <taxon>Panicoideae</taxon>
        <taxon>Panicodae</taxon>
        <taxon>Paniceae</taxon>
        <taxon>Panicinae</taxon>
        <taxon>Panicum</taxon>
        <taxon>Panicum sect. Hiantes</taxon>
    </lineage>
</organism>
<feature type="region of interest" description="Disordered" evidence="1">
    <location>
        <begin position="1"/>
        <end position="21"/>
    </location>
</feature>
<comment type="caution">
    <text evidence="3">The sequence shown here is derived from an EMBL/GenBank/DDBJ whole genome shotgun (WGS) entry which is preliminary data.</text>
</comment>
<feature type="transmembrane region" description="Helical" evidence="2">
    <location>
        <begin position="72"/>
        <end position="89"/>
    </location>
</feature>
<feature type="compositionally biased region" description="Basic and acidic residues" evidence="1">
    <location>
        <begin position="1090"/>
        <end position="1100"/>
    </location>
</feature>
<dbReference type="GO" id="GO:0071782">
    <property type="term" value="C:endoplasmic reticulum tubular network"/>
    <property type="evidence" value="ECO:0007669"/>
    <property type="project" value="TreeGrafter"/>
</dbReference>
<feature type="compositionally biased region" description="Basic and acidic residues" evidence="1">
    <location>
        <begin position="133"/>
        <end position="150"/>
    </location>
</feature>
<feature type="compositionally biased region" description="Basic and acidic residues" evidence="1">
    <location>
        <begin position="191"/>
        <end position="223"/>
    </location>
</feature>
<feature type="region of interest" description="Disordered" evidence="1">
    <location>
        <begin position="1090"/>
        <end position="1116"/>
    </location>
</feature>
<feature type="region of interest" description="Disordered" evidence="1">
    <location>
        <begin position="511"/>
        <end position="531"/>
    </location>
</feature>
<dbReference type="AlphaFoldDB" id="A0A8T0XSC3"/>
<evidence type="ECO:0000256" key="1">
    <source>
        <dbReference type="SAM" id="MobiDB-lite"/>
    </source>
</evidence>
<name>A0A8T0XSC3_PANVG</name>
<feature type="compositionally biased region" description="Basic and acidic residues" evidence="1">
    <location>
        <begin position="902"/>
        <end position="914"/>
    </location>
</feature>
<dbReference type="PANTHER" id="PTHR22166:SF28">
    <property type="entry name" value="OS02G0830300 PROTEIN"/>
    <property type="match status" value="1"/>
</dbReference>
<feature type="non-terminal residue" evidence="3">
    <location>
        <position position="1"/>
    </location>
</feature>
<feature type="region of interest" description="Disordered" evidence="1">
    <location>
        <begin position="902"/>
        <end position="925"/>
    </location>
</feature>
<dbReference type="PANTHER" id="PTHR22166">
    <property type="entry name" value="ENDOPLASMIC RETICULUM JUNCTION FORMATION PROTEIN LUNAPARK"/>
    <property type="match status" value="1"/>
</dbReference>
<feature type="region of interest" description="Disordered" evidence="1">
    <location>
        <begin position="133"/>
        <end position="235"/>
    </location>
</feature>
<feature type="region of interest" description="Disordered" evidence="1">
    <location>
        <begin position="266"/>
        <end position="290"/>
    </location>
</feature>
<evidence type="ECO:0000313" key="4">
    <source>
        <dbReference type="Proteomes" id="UP000823388"/>
    </source>
</evidence>
<dbReference type="InterPro" id="IPR040115">
    <property type="entry name" value="Lnp"/>
</dbReference>
<keyword evidence="2" id="KW-0812">Transmembrane</keyword>
<evidence type="ECO:0000256" key="2">
    <source>
        <dbReference type="SAM" id="Phobius"/>
    </source>
</evidence>
<feature type="compositionally biased region" description="Polar residues" evidence="1">
    <location>
        <begin position="514"/>
        <end position="523"/>
    </location>
</feature>
<sequence>SEIRWKADGTAAAPPPEESARMAATPDRSIGFFSAVYSRLRASACRRLHQGQEAATARRSGAPLPRRFGRNLAFVSFNLELLLFVYAFWRARRRNFNWRQPLQLLPMLVIPALATLIYAAFVRFTRTLDPKDKKTLQHQHDSLQKGKCDPMDDATNFSSDTDPAETSELGKHHSSSVNLRDDGGGDVSWGHSKDVKEIWSSEHLSDDPEDPNHLEGTTAEHHSNSGADGEACSTSQRSSLLPGCSIVHVVSNATVHADFSSSTICPKSNGYPPEEDAVQTAQTSPKSDLELRHGGLENESSKFNVAEDNWMPFISEKELLVSSYAEKNIEPHSGTSGFTICSEETEKEDVTGGFCFVKISPELSFLSPSELVVEGGKDTSEQKLLELDKKDGNNVAVNSEEVLLSMSLDNTAEPDYGTEGFSLHPQDSNMMEVPAVTNIFSATPESNHPASLDSNDAQTCDAHLPEQEGQEDFLDPLVVDSFEDSFATSEFLSRSAGAEMTEVLGGVKEGLSEGASNHQNDVVSPSADGGDAENALSYSVSVELIPEPNIMEALQNGQETSSDAIHHSSFRSGIFLASNEISSDEAYSSNSNSYTLYANSMENEELLASKGGGSVSKDEMDFAFLDTSILLDEVKSGEKSNRTQSLHDDKQALPMTSERANFGLEESLISLDQEINLEIFSLYSRSSSCVSEVNMTEILRGGTFPAQENHNDFSFDERTSMIIPNVKPAENYTDYARSSELIPEINMIETLNIGKEATAPLEHEVSSNYDISLKAPDVGNGVEKFDNWSFGPVVDASESLQAAQGFSNVQSENDFAFGFQGPERAIVSISQYEVDSLEKNGSDSICADEATMNGDIQGISKSPSQSQVELPGAYVTTDKVNHPEHSRSSSSVLDDNLIELAAGKERSFDPKDENPSNFQETSPYESLSNNLMCASASHTSKKDSVTFSVKGFPDPSLEDVNSFDKISGDEQVNKSPKENALGCEHIVRTQAEVNSIESQGFTETSNCNCTQASESVNEGFFEQEHQGPELVLSQVGMTFFMDEGEETEKCLGSSSTACALETLQVLPVSARSEEGFLEASKVRELCCTDNKEPKDTKVNDMEEGVQDLDKDHENSP</sequence>
<reference evidence="3" key="1">
    <citation type="submission" date="2020-05" db="EMBL/GenBank/DDBJ databases">
        <title>WGS assembly of Panicum virgatum.</title>
        <authorList>
            <person name="Lovell J.T."/>
            <person name="Jenkins J."/>
            <person name="Shu S."/>
            <person name="Juenger T.E."/>
            <person name="Schmutz J."/>
        </authorList>
    </citation>
    <scope>NUCLEOTIDE SEQUENCE</scope>
    <source>
        <strain evidence="3">AP13</strain>
    </source>
</reference>
<keyword evidence="2" id="KW-0472">Membrane</keyword>
<protein>
    <submittedName>
        <fullName evidence="3">Uncharacterized protein</fullName>
    </submittedName>
</protein>